<keyword evidence="10" id="KW-0812">Transmembrane</keyword>
<keyword evidence="10" id="KW-0472">Membrane</keyword>
<sequence length="683" mass="74329">MATNSSHNEGALTRSASKHHSLAPSRRSVSFVGGINHPDADRYEDERTDDEREPLLTTVNGRKRSKQRLTALFNGRRRSYDDLETRHGRTEEQEPRPWKAVLAISFAVLAVLFVIVAAGLVVATNPIPGHSPHHPFPGHRNPSYLIHATHGAVASESETCSKIGVGILREGGNAVDAAIAATLCIGVVNMFSSGIGGGGFMTIKLPGSEDENNAWTVDFRETAPTGSNSTMFLKDPTSSIEGGLAVGVPGEIRGMAAAHERWGQLPWKRLFAESIKLAEEFTASEFLELRLQNNGQFMLNNTDWSSIFAPNGRLARAGEKIKRTNYARTLRTIAENGPEAFYTGYIANSIIAKINATGGIMTHHDLESYKPIIQPALQGTYQSLKGYPPRRIYTTHAPTSGPVVLHILNLLEGYNLAEEGPTPLNIHRVVESLKFGFAARTRICDPAFLKNSTQISEIPTKDYAKRIFPNITDDRTHTAEYYNPIFDVPIDHGTTHTSVVDRDGMAVALTSTVNLIFGSKVLDPVTGIILNDEMDDFSKPGLPNFFGLWPSPYNYPAPGKRPLSSTAPTIVTQGDDTFFLALGGSGGSLIFPSIVQTILNVEWGLDIRQAIEAPRVFDQLFPASIIAETTYSQPVLDALVAKGHNVTMYDIMQSIAAIQGVMQDDGRITAASDSRKHGVAAGY</sequence>
<keyword evidence="10" id="KW-1133">Transmembrane helix</keyword>
<comment type="catalytic activity">
    <reaction evidence="1 8">
        <text>an S-substituted glutathione + H2O = an S-substituted L-cysteinylglycine + L-glutamate</text>
        <dbReference type="Rhea" id="RHEA:59468"/>
        <dbReference type="ChEBI" id="CHEBI:15377"/>
        <dbReference type="ChEBI" id="CHEBI:29985"/>
        <dbReference type="ChEBI" id="CHEBI:90779"/>
        <dbReference type="ChEBI" id="CHEBI:143103"/>
        <dbReference type="EC" id="3.4.19.13"/>
    </reaction>
</comment>
<dbReference type="UniPathway" id="UPA00204"/>
<feature type="active site" description="Nucleophile" evidence="6">
    <location>
        <position position="494"/>
    </location>
</feature>
<name>A0A0C2XNX5_SERVB</name>
<evidence type="ECO:0000256" key="2">
    <source>
        <dbReference type="ARBA" id="ARBA00001089"/>
    </source>
</evidence>
<feature type="binding site" evidence="7">
    <location>
        <position position="536"/>
    </location>
    <ligand>
        <name>L-glutamate</name>
        <dbReference type="ChEBI" id="CHEBI:29985"/>
    </ligand>
</feature>
<dbReference type="GO" id="GO:0005886">
    <property type="term" value="C:plasma membrane"/>
    <property type="evidence" value="ECO:0007669"/>
    <property type="project" value="TreeGrafter"/>
</dbReference>
<keyword evidence="8" id="KW-0378">Hydrolase</keyword>
<evidence type="ECO:0000256" key="5">
    <source>
        <dbReference type="ARBA" id="ARBA00047417"/>
    </source>
</evidence>
<comment type="similarity">
    <text evidence="4">Belongs to the gamma-glutamyltransferase family.</text>
</comment>
<comment type="catalytic activity">
    <reaction evidence="2 8">
        <text>glutathione + H2O = L-cysteinylglycine + L-glutamate</text>
        <dbReference type="Rhea" id="RHEA:28807"/>
        <dbReference type="ChEBI" id="CHEBI:15377"/>
        <dbReference type="ChEBI" id="CHEBI:29985"/>
        <dbReference type="ChEBI" id="CHEBI:57925"/>
        <dbReference type="ChEBI" id="CHEBI:61694"/>
        <dbReference type="EC" id="3.4.19.13"/>
    </reaction>
</comment>
<dbReference type="SUPFAM" id="SSF56235">
    <property type="entry name" value="N-terminal nucleophile aminohydrolases (Ntn hydrolases)"/>
    <property type="match status" value="1"/>
</dbReference>
<dbReference type="FunFam" id="1.10.246.130:FF:000001">
    <property type="entry name" value="Gamma-glutamyltransferase 5 isoform 1"/>
    <property type="match status" value="1"/>
</dbReference>
<dbReference type="GO" id="GO:0006751">
    <property type="term" value="P:glutathione catabolic process"/>
    <property type="evidence" value="ECO:0007669"/>
    <property type="project" value="UniProtKB-UniRule"/>
</dbReference>
<dbReference type="GO" id="GO:0103068">
    <property type="term" value="F:leukotriene C4 gamma-glutamyl transferase activity"/>
    <property type="evidence" value="ECO:0007669"/>
    <property type="project" value="UniProtKB-EC"/>
</dbReference>
<comment type="function">
    <text evidence="8">Cleaves the gamma-glutamyl peptide bond of glutathione and glutathione conjugates.</text>
</comment>
<keyword evidence="8" id="KW-0012">Acyltransferase</keyword>
<dbReference type="EC" id="3.4.19.13" evidence="8"/>
<accession>A0A0C2XNX5</accession>
<dbReference type="InterPro" id="IPR043137">
    <property type="entry name" value="GGT_ssub_C"/>
</dbReference>
<dbReference type="HOGENOM" id="CLU_014813_4_0_1"/>
<feature type="binding site" evidence="7">
    <location>
        <position position="220"/>
    </location>
    <ligand>
        <name>L-glutamate</name>
        <dbReference type="ChEBI" id="CHEBI:29985"/>
    </ligand>
</feature>
<evidence type="ECO:0000256" key="4">
    <source>
        <dbReference type="ARBA" id="ARBA00009381"/>
    </source>
</evidence>
<evidence type="ECO:0000256" key="3">
    <source>
        <dbReference type="ARBA" id="ARBA00005115"/>
    </source>
</evidence>
<feature type="binding site" evidence="7">
    <location>
        <position position="587"/>
    </location>
    <ligand>
        <name>L-glutamate</name>
        <dbReference type="ChEBI" id="CHEBI:29985"/>
    </ligand>
</feature>
<dbReference type="PANTHER" id="PTHR11686">
    <property type="entry name" value="GAMMA GLUTAMYL TRANSPEPTIDASE"/>
    <property type="match status" value="1"/>
</dbReference>
<dbReference type="Pfam" id="PF01019">
    <property type="entry name" value="G_glu_transpept"/>
    <property type="match status" value="1"/>
</dbReference>
<dbReference type="PRINTS" id="PR01210">
    <property type="entry name" value="GGTRANSPTASE"/>
</dbReference>
<feature type="compositionally biased region" description="Basic and acidic residues" evidence="9">
    <location>
        <begin position="38"/>
        <end position="54"/>
    </location>
</feature>
<feature type="region of interest" description="Disordered" evidence="9">
    <location>
        <begin position="1"/>
        <end position="71"/>
    </location>
</feature>
<dbReference type="EC" id="2.3.2.2" evidence="8"/>
<gene>
    <name evidence="11" type="ORF">M408DRAFT_289096</name>
</gene>
<evidence type="ECO:0000256" key="10">
    <source>
        <dbReference type="SAM" id="Phobius"/>
    </source>
</evidence>
<dbReference type="OrthoDB" id="1081007at2759"/>
<reference evidence="11 12" key="1">
    <citation type="submission" date="2014-04" db="EMBL/GenBank/DDBJ databases">
        <authorList>
            <consortium name="DOE Joint Genome Institute"/>
            <person name="Kuo A."/>
            <person name="Zuccaro A."/>
            <person name="Kohler A."/>
            <person name="Nagy L.G."/>
            <person name="Floudas D."/>
            <person name="Copeland A."/>
            <person name="Barry K.W."/>
            <person name="Cichocki N."/>
            <person name="Veneault-Fourrey C."/>
            <person name="LaButti K."/>
            <person name="Lindquist E.A."/>
            <person name="Lipzen A."/>
            <person name="Lundell T."/>
            <person name="Morin E."/>
            <person name="Murat C."/>
            <person name="Sun H."/>
            <person name="Tunlid A."/>
            <person name="Henrissat B."/>
            <person name="Grigoriev I.V."/>
            <person name="Hibbett D.S."/>
            <person name="Martin F."/>
            <person name="Nordberg H.P."/>
            <person name="Cantor M.N."/>
            <person name="Hua S.X."/>
        </authorList>
    </citation>
    <scope>NUCLEOTIDE SEQUENCE [LARGE SCALE GENOMIC DNA]</scope>
    <source>
        <strain evidence="11 12">MAFF 305830</strain>
    </source>
</reference>
<protein>
    <recommendedName>
        <fullName evidence="8">Glutathione hydrolase</fullName>
        <ecNumber evidence="8">2.3.2.2</ecNumber>
        <ecNumber evidence="8">3.4.19.13</ecNumber>
    </recommendedName>
    <alternativeName>
        <fullName evidence="8">Gamma-glutamyltransferase</fullName>
    </alternativeName>
    <alternativeName>
        <fullName evidence="8">Gamma-glutamyltranspeptidase</fullName>
    </alternativeName>
</protein>
<keyword evidence="12" id="KW-1185">Reference proteome</keyword>
<dbReference type="GO" id="GO:0000324">
    <property type="term" value="C:fungal-type vacuole"/>
    <property type="evidence" value="ECO:0007669"/>
    <property type="project" value="TreeGrafter"/>
</dbReference>
<keyword evidence="8" id="KW-0808">Transferase</keyword>
<feature type="binding site" evidence="7">
    <location>
        <begin position="564"/>
        <end position="565"/>
    </location>
    <ligand>
        <name>L-glutamate</name>
        <dbReference type="ChEBI" id="CHEBI:29985"/>
    </ligand>
</feature>
<dbReference type="GO" id="GO:0036374">
    <property type="term" value="F:glutathione hydrolase activity"/>
    <property type="evidence" value="ECO:0007669"/>
    <property type="project" value="UniProtKB-UniRule"/>
</dbReference>
<proteinExistence type="inferred from homology"/>
<comment type="pathway">
    <text evidence="3 8">Sulfur metabolism; glutathione metabolism.</text>
</comment>
<evidence type="ECO:0000256" key="1">
    <source>
        <dbReference type="ARBA" id="ARBA00001049"/>
    </source>
</evidence>
<evidence type="ECO:0000313" key="12">
    <source>
        <dbReference type="Proteomes" id="UP000054097"/>
    </source>
</evidence>
<comment type="catalytic activity">
    <reaction evidence="5 8">
        <text>an N-terminal (5-L-glutamyl)-[peptide] + an alpha-amino acid = 5-L-glutamyl amino acid + an N-terminal L-alpha-aminoacyl-[peptide]</text>
        <dbReference type="Rhea" id="RHEA:23904"/>
        <dbReference type="Rhea" id="RHEA-COMP:9780"/>
        <dbReference type="Rhea" id="RHEA-COMP:9795"/>
        <dbReference type="ChEBI" id="CHEBI:77644"/>
        <dbReference type="ChEBI" id="CHEBI:78597"/>
        <dbReference type="ChEBI" id="CHEBI:78599"/>
        <dbReference type="ChEBI" id="CHEBI:78608"/>
        <dbReference type="EC" id="2.3.2.2"/>
    </reaction>
</comment>
<dbReference type="InterPro" id="IPR000101">
    <property type="entry name" value="GGT_peptidase"/>
</dbReference>
<dbReference type="NCBIfam" id="TIGR00066">
    <property type="entry name" value="g_glut_trans"/>
    <property type="match status" value="1"/>
</dbReference>
<evidence type="ECO:0000313" key="11">
    <source>
        <dbReference type="EMBL" id="KIM30662.1"/>
    </source>
</evidence>
<feature type="transmembrane region" description="Helical" evidence="10">
    <location>
        <begin position="100"/>
        <end position="123"/>
    </location>
</feature>
<dbReference type="Proteomes" id="UP000054097">
    <property type="component" value="Unassembled WGS sequence"/>
</dbReference>
<reference evidence="12" key="2">
    <citation type="submission" date="2015-01" db="EMBL/GenBank/DDBJ databases">
        <title>Evolutionary Origins and Diversification of the Mycorrhizal Mutualists.</title>
        <authorList>
            <consortium name="DOE Joint Genome Institute"/>
            <consortium name="Mycorrhizal Genomics Consortium"/>
            <person name="Kohler A."/>
            <person name="Kuo A."/>
            <person name="Nagy L.G."/>
            <person name="Floudas D."/>
            <person name="Copeland A."/>
            <person name="Barry K.W."/>
            <person name="Cichocki N."/>
            <person name="Veneault-Fourrey C."/>
            <person name="LaButti K."/>
            <person name="Lindquist E.A."/>
            <person name="Lipzen A."/>
            <person name="Lundell T."/>
            <person name="Morin E."/>
            <person name="Murat C."/>
            <person name="Riley R."/>
            <person name="Ohm R."/>
            <person name="Sun H."/>
            <person name="Tunlid A."/>
            <person name="Henrissat B."/>
            <person name="Grigoriev I.V."/>
            <person name="Hibbett D.S."/>
            <person name="Martin F."/>
        </authorList>
    </citation>
    <scope>NUCLEOTIDE SEQUENCE [LARGE SCALE GENOMIC DNA]</scope>
    <source>
        <strain evidence="12">MAFF 305830</strain>
    </source>
</reference>
<dbReference type="InterPro" id="IPR029055">
    <property type="entry name" value="Ntn_hydrolases_N"/>
</dbReference>
<dbReference type="Gene3D" id="3.60.20.40">
    <property type="match status" value="1"/>
</dbReference>
<dbReference type="FunFam" id="3.60.20.40:FF:000001">
    <property type="entry name" value="Gamma-glutamyltranspeptidase 1"/>
    <property type="match status" value="1"/>
</dbReference>
<evidence type="ECO:0000256" key="8">
    <source>
        <dbReference type="RuleBase" id="RU368068"/>
    </source>
</evidence>
<dbReference type="AlphaFoldDB" id="A0A0C2XNX5"/>
<evidence type="ECO:0000256" key="6">
    <source>
        <dbReference type="PIRSR" id="PIRSR600101-1"/>
    </source>
</evidence>
<feature type="binding site" evidence="7">
    <location>
        <begin position="512"/>
        <end position="514"/>
    </location>
    <ligand>
        <name>L-glutamate</name>
        <dbReference type="ChEBI" id="CHEBI:29985"/>
    </ligand>
</feature>
<dbReference type="PANTHER" id="PTHR11686:SF9">
    <property type="entry name" value="RE13973P"/>
    <property type="match status" value="1"/>
</dbReference>
<evidence type="ECO:0000256" key="9">
    <source>
        <dbReference type="SAM" id="MobiDB-lite"/>
    </source>
</evidence>
<dbReference type="InterPro" id="IPR043138">
    <property type="entry name" value="GGT_lsub"/>
</dbReference>
<organism evidence="11 12">
    <name type="scientific">Serendipita vermifera MAFF 305830</name>
    <dbReference type="NCBI Taxonomy" id="933852"/>
    <lineage>
        <taxon>Eukaryota</taxon>
        <taxon>Fungi</taxon>
        <taxon>Dikarya</taxon>
        <taxon>Basidiomycota</taxon>
        <taxon>Agaricomycotina</taxon>
        <taxon>Agaricomycetes</taxon>
        <taxon>Sebacinales</taxon>
        <taxon>Serendipitaceae</taxon>
        <taxon>Serendipita</taxon>
    </lineage>
</organism>
<evidence type="ECO:0000256" key="7">
    <source>
        <dbReference type="PIRSR" id="PIRSR600101-2"/>
    </source>
</evidence>
<dbReference type="STRING" id="933852.A0A0C2XNX5"/>
<dbReference type="EMBL" id="KN824284">
    <property type="protein sequence ID" value="KIM30662.1"/>
    <property type="molecule type" value="Genomic_DNA"/>
</dbReference>
<dbReference type="Gene3D" id="1.10.246.130">
    <property type="match status" value="1"/>
</dbReference>